<reference evidence="3" key="1">
    <citation type="submission" date="2017-04" db="EMBL/GenBank/DDBJ databases">
        <title>Plasmodium gonderi genome.</title>
        <authorList>
            <person name="Arisue N."/>
            <person name="Honma H."/>
            <person name="Kawai S."/>
            <person name="Tougan T."/>
            <person name="Tanabe K."/>
            <person name="Horii T."/>
        </authorList>
    </citation>
    <scope>NUCLEOTIDE SEQUENCE [LARGE SCALE GENOMIC DNA]</scope>
    <source>
        <strain evidence="3">ATCC 30045</strain>
    </source>
</reference>
<feature type="region of interest" description="Disordered" evidence="1">
    <location>
        <begin position="723"/>
        <end position="759"/>
    </location>
</feature>
<evidence type="ECO:0000313" key="3">
    <source>
        <dbReference type="Proteomes" id="UP000195521"/>
    </source>
</evidence>
<sequence length="1187" mass="138388">MIRIYPYPFSKHVKSLPDPPPGKSREVKSFECKKRENDYSWLLKARSNLKKCFHLCDICIQKFNYMKCLVRTSNVQYENNLNGNTVKGNSKDGKKGIVEYISTTHLCENNKIIKHEREMYDVKNMLKINSNTSKNRMGSNQSVISLKSLNNNSILFSNSLNYNESNPLSFNDDVFIFLDYYPGKRTTSHQKEDKNNDLKLQNVSLSKGDDLMTPPYEMDDMIIHIKRHLKNNVSYFACKHVKIDELHNVNDESTNYDSINIYMYDNGKECFSVYDSAINPCEEKGLFNLSQPLIITESSEKNEKKEYVPESGDFKNMCNNSYPYESLNKYNISKDIEQSDLNLEHISENCKLFNISHFYVNEKFDTINKESEKQNDKNCENSIKNKIIDKNINGVNNHDNMKNVNQKIEGYGDRIDNNCKNEAIFEKHALKKSNKHTQILIQGKTERTLIDELKEKLIKRKNSYIESHSKQNKNILDDALTQEEKEKMIPEQNIQYLETNSRDCSKETRKSSFTPVEGNLKTLHIYKKNNVRKEKTINNVNIDEFKRKIKNSVNLIPNSGGNSSNDFKALHIKAKNVNGKTTYSSGRELENNIRNRGICCLKHNIGTIANEKNKKDRNSRSFKKKHKGSKDDLYICNCDIGVKSFSIDEEEKYRNFKLLEQIKSNKFRGTNTGELNNKNENPCNSKGIYRKNTSISGINKVDIVKRSLKWFESEKKNIIHNKRISDNHNNGDKLSDINNDDELSDINNDDERKNNENSTILRNDEHNCLMKNHKPRLKNYKYSQLKDEFKEINYNSKKNSCRSNDGDLPISKKKECISSNMLDRDVPAFTNRNSEIWNNVNNSKDYLIKDKMYVKQNKGSHNESHKESNMCNKPNDSDKLKSSKEKNSQKCSDKDNSVLHREREIYGEHKEQNETCKSESKGRLLTNELKKKLSRILNSCSNPNKINIHNKIYAPDIEKINLDNNKIVYINNNYFFNLEKGNNFESCDGNVTRNSSMEYNFKKLDLQFSESKNGIYSFKYMNNVLSSRSSSLSKEYVFAENYGSKILDDKINKLNELRKKYLLKKYLNAILNRNKRSFVSNRINKTLYNIDLPKLCYNTENKKLDCKNVVREKNTDIKKKTFREGLCIKQILNEKLKVNKRDGRPYEAPQSPKKQDRIPKPLASQLDTNSALYLKKTPSYPFEEFNL</sequence>
<dbReference type="Proteomes" id="UP000195521">
    <property type="component" value="Unassembled WGS sequence"/>
</dbReference>
<dbReference type="OrthoDB" id="371246at2759"/>
<feature type="compositionally biased region" description="Basic and acidic residues" evidence="1">
    <location>
        <begin position="875"/>
        <end position="899"/>
    </location>
</feature>
<comment type="caution">
    <text evidence="2">The sequence shown here is derived from an EMBL/GenBank/DDBJ whole genome shotgun (WGS) entry which is preliminary data.</text>
</comment>
<gene>
    <name evidence="2" type="ORF">PGO_011320</name>
</gene>
<dbReference type="RefSeq" id="XP_028541573.1">
    <property type="nucleotide sequence ID" value="XM_028685772.1"/>
</dbReference>
<organism evidence="2 3">
    <name type="scientific">Plasmodium gonderi</name>
    <dbReference type="NCBI Taxonomy" id="77519"/>
    <lineage>
        <taxon>Eukaryota</taxon>
        <taxon>Sar</taxon>
        <taxon>Alveolata</taxon>
        <taxon>Apicomplexa</taxon>
        <taxon>Aconoidasida</taxon>
        <taxon>Haemosporida</taxon>
        <taxon>Plasmodiidae</taxon>
        <taxon>Plasmodium</taxon>
        <taxon>Plasmodium (Plasmodium)</taxon>
    </lineage>
</organism>
<feature type="region of interest" description="Disordered" evidence="1">
    <location>
        <begin position="1140"/>
        <end position="1165"/>
    </location>
</feature>
<dbReference type="GeneID" id="39745682"/>
<protein>
    <submittedName>
        <fullName evidence="2">Uncharacterized protein</fullName>
    </submittedName>
</protein>
<name>A0A1Y1JFX0_PLAGO</name>
<feature type="region of interest" description="Disordered" evidence="1">
    <location>
        <begin position="857"/>
        <end position="899"/>
    </location>
</feature>
<feature type="compositionally biased region" description="Basic and acidic residues" evidence="1">
    <location>
        <begin position="723"/>
        <end position="735"/>
    </location>
</feature>
<feature type="compositionally biased region" description="Acidic residues" evidence="1">
    <location>
        <begin position="738"/>
        <end position="748"/>
    </location>
</feature>
<dbReference type="AlphaFoldDB" id="A0A1Y1JFX0"/>
<accession>A0A1Y1JFX0</accession>
<proteinExistence type="predicted"/>
<dbReference type="EMBL" id="BDQF01000001">
    <property type="protein sequence ID" value="GAW78984.1"/>
    <property type="molecule type" value="Genomic_DNA"/>
</dbReference>
<dbReference type="OMA" id="VSYFACK"/>
<evidence type="ECO:0000313" key="2">
    <source>
        <dbReference type="EMBL" id="GAW78984.1"/>
    </source>
</evidence>
<keyword evidence="3" id="KW-1185">Reference proteome</keyword>
<evidence type="ECO:0000256" key="1">
    <source>
        <dbReference type="SAM" id="MobiDB-lite"/>
    </source>
</evidence>